<gene>
    <name evidence="1" type="ORF">SAMN05421659_106166</name>
</gene>
<evidence type="ECO:0000313" key="2">
    <source>
        <dbReference type="Proteomes" id="UP000199701"/>
    </source>
</evidence>
<accession>A0A1I0PZK2</accession>
<proteinExistence type="predicted"/>
<reference evidence="1 2" key="1">
    <citation type="submission" date="2016-10" db="EMBL/GenBank/DDBJ databases">
        <authorList>
            <person name="de Groot N.N."/>
        </authorList>
    </citation>
    <scope>NUCLEOTIDE SEQUENCE [LARGE SCALE GENOMIC DNA]</scope>
    <source>
        <strain evidence="1 2">DSM 9179</strain>
    </source>
</reference>
<dbReference type="STRING" id="99656.SAMN05421659_106166"/>
<sequence>MVITCCPEYGREGVSDSEKVYYFNGGSSWIV</sequence>
<name>A0A1I0PZK2_9FIRM</name>
<keyword evidence="2" id="KW-1185">Reference proteome</keyword>
<evidence type="ECO:0000313" key="1">
    <source>
        <dbReference type="EMBL" id="SEW20015.1"/>
    </source>
</evidence>
<dbReference type="EMBL" id="FOJI01000006">
    <property type="protein sequence ID" value="SEW20015.1"/>
    <property type="molecule type" value="Genomic_DNA"/>
</dbReference>
<protein>
    <submittedName>
        <fullName evidence="1">Uncharacterized protein</fullName>
    </submittedName>
</protein>
<dbReference type="AlphaFoldDB" id="A0A1I0PZK2"/>
<dbReference type="Proteomes" id="UP000199701">
    <property type="component" value="Unassembled WGS sequence"/>
</dbReference>
<organism evidence="1 2">
    <name type="scientific">[Clostridium] fimetarium</name>
    <dbReference type="NCBI Taxonomy" id="99656"/>
    <lineage>
        <taxon>Bacteria</taxon>
        <taxon>Bacillati</taxon>
        <taxon>Bacillota</taxon>
        <taxon>Clostridia</taxon>
        <taxon>Lachnospirales</taxon>
        <taxon>Lachnospiraceae</taxon>
    </lineage>
</organism>